<dbReference type="Proteomes" id="UP000036780">
    <property type="component" value="Unassembled WGS sequence"/>
</dbReference>
<reference evidence="3" key="1">
    <citation type="submission" date="2015-07" db="EMBL/GenBank/DDBJ databases">
        <title>Fjat-10053 dsm26.</title>
        <authorList>
            <person name="Liu B."/>
            <person name="Wang J."/>
            <person name="Zhu Y."/>
            <person name="Liu G."/>
            <person name="Chen Q."/>
            <person name="Chen Z."/>
            <person name="Lan J."/>
            <person name="Che J."/>
            <person name="Ge C."/>
            <person name="Shi H."/>
            <person name="Pan Z."/>
            <person name="Liu X."/>
        </authorList>
    </citation>
    <scope>NUCLEOTIDE SEQUENCE [LARGE SCALE GENOMIC DNA]</scope>
    <source>
        <strain evidence="3">DSM 26</strain>
    </source>
</reference>
<sequence>MLMGVTNGMVVFYSLIFHPIAVGLYNANVYPTSDSITGYIFKYVAIFSSGLNYHARMTLGRMPLW</sequence>
<keyword evidence="1" id="KW-1133">Transmembrane helix</keyword>
<evidence type="ECO:0000313" key="3">
    <source>
        <dbReference type="Proteomes" id="UP000036780"/>
    </source>
</evidence>
<evidence type="ECO:0000313" key="2">
    <source>
        <dbReference type="EMBL" id="KNE18771.1"/>
    </source>
</evidence>
<name>A0A0L0QJP8_VIRPA</name>
<comment type="caution">
    <text evidence="2">The sequence shown here is derived from an EMBL/GenBank/DDBJ whole genome shotgun (WGS) entry which is preliminary data.</text>
</comment>
<evidence type="ECO:0000256" key="1">
    <source>
        <dbReference type="SAM" id="Phobius"/>
    </source>
</evidence>
<feature type="transmembrane region" description="Helical" evidence="1">
    <location>
        <begin position="36"/>
        <end position="55"/>
    </location>
</feature>
<dbReference type="EMBL" id="LGTO01000007">
    <property type="protein sequence ID" value="KNE18771.1"/>
    <property type="molecule type" value="Genomic_DNA"/>
</dbReference>
<gene>
    <name evidence="2" type="ORF">AFK71_09190</name>
</gene>
<keyword evidence="1" id="KW-0812">Transmembrane</keyword>
<keyword evidence="3" id="KW-1185">Reference proteome</keyword>
<dbReference type="PATRIC" id="fig|1473.5.peg.301"/>
<proteinExistence type="predicted"/>
<organism evidence="2 3">
    <name type="scientific">Virgibacillus pantothenticus</name>
    <dbReference type="NCBI Taxonomy" id="1473"/>
    <lineage>
        <taxon>Bacteria</taxon>
        <taxon>Bacillati</taxon>
        <taxon>Bacillota</taxon>
        <taxon>Bacilli</taxon>
        <taxon>Bacillales</taxon>
        <taxon>Bacillaceae</taxon>
        <taxon>Virgibacillus</taxon>
    </lineage>
</organism>
<protein>
    <submittedName>
        <fullName evidence="2">Uncharacterized protein</fullName>
    </submittedName>
</protein>
<keyword evidence="1" id="KW-0472">Membrane</keyword>
<accession>A0A0L0QJP8</accession>
<dbReference type="AlphaFoldDB" id="A0A0L0QJP8"/>
<feature type="transmembrane region" description="Helical" evidence="1">
    <location>
        <begin position="12"/>
        <end position="30"/>
    </location>
</feature>